<sequence>MKSASRVERGDWQTPLDLARQVSHLAARLGARPASILEPTCGRGAFLQAAAEVFPGTFARGFDINVEHVERARLALAGRPAAIDVGDCFDVPWEDVLAKMPEPLLVLGNPPWVTSAELGARGSRNLPPKSNFKRFSGLDAMTGKSNFDVSEWILLRLLAALRGRDFRVAVLCKSSVARRVMEHVAREGTPYAGATYRIDARGAFDVAAAAVVMTLATRAPGEAPPRGWAVFDSLDAERPERTMGVHGGRLYSDIERFERTKALEGDCTPAWRSGLKHDCAPVMELEAKGGALVNGLGERVDIEDLVVFPLLKGSDVANGRRPGRRFVLVTQRWLGEETRTLREQAPRAWAYLVRHEEKLDVRKSSIYRDKPPFSVFGIGPYTFAPYKVAICGLYKKLAFSLVEPHEGRPVVLDDTCYFLPFEAREQAEAALLALQSEAARVFFEARVFWEDKRPIGKGLLQSISLAALGGARG</sequence>
<dbReference type="InterPro" id="IPR050953">
    <property type="entry name" value="N4_N6_ade-DNA_methylase"/>
</dbReference>
<dbReference type="GO" id="GO:0008168">
    <property type="term" value="F:methyltransferase activity"/>
    <property type="evidence" value="ECO:0007669"/>
    <property type="project" value="UniProtKB-KW"/>
</dbReference>
<dbReference type="PANTHER" id="PTHR33841">
    <property type="entry name" value="DNA METHYLTRANSFERASE YEEA-RELATED"/>
    <property type="match status" value="1"/>
</dbReference>
<name>A0A6N7PNZ1_9BACT</name>
<keyword evidence="1 4" id="KW-0489">Methyltransferase</keyword>
<evidence type="ECO:0000256" key="3">
    <source>
        <dbReference type="ARBA" id="ARBA00022691"/>
    </source>
</evidence>
<dbReference type="GO" id="GO:0032259">
    <property type="term" value="P:methylation"/>
    <property type="evidence" value="ECO:0007669"/>
    <property type="project" value="UniProtKB-KW"/>
</dbReference>
<gene>
    <name evidence="4" type="ORF">GF068_07885</name>
</gene>
<dbReference type="OrthoDB" id="9784823at2"/>
<dbReference type="RefSeq" id="WP_153818707.1">
    <property type="nucleotide sequence ID" value="NZ_WJIE01000002.1"/>
</dbReference>
<evidence type="ECO:0000313" key="4">
    <source>
        <dbReference type="EMBL" id="MRG91844.1"/>
    </source>
</evidence>
<dbReference type="Proteomes" id="UP000440224">
    <property type="component" value="Unassembled WGS sequence"/>
</dbReference>
<comment type="caution">
    <text evidence="4">The sequence shown here is derived from an EMBL/GenBank/DDBJ whole genome shotgun (WGS) entry which is preliminary data.</text>
</comment>
<dbReference type="SUPFAM" id="SSF53335">
    <property type="entry name" value="S-adenosyl-L-methionine-dependent methyltransferases"/>
    <property type="match status" value="1"/>
</dbReference>
<proteinExistence type="predicted"/>
<dbReference type="Gene3D" id="3.40.50.150">
    <property type="entry name" value="Vaccinia Virus protein VP39"/>
    <property type="match status" value="1"/>
</dbReference>
<accession>A0A6N7PNZ1</accession>
<dbReference type="InterPro" id="IPR029063">
    <property type="entry name" value="SAM-dependent_MTases_sf"/>
</dbReference>
<dbReference type="AlphaFoldDB" id="A0A6N7PNZ1"/>
<evidence type="ECO:0000256" key="1">
    <source>
        <dbReference type="ARBA" id="ARBA00022603"/>
    </source>
</evidence>
<dbReference type="EMBL" id="WJIE01000002">
    <property type="protein sequence ID" value="MRG91844.1"/>
    <property type="molecule type" value="Genomic_DNA"/>
</dbReference>
<organism evidence="4 5">
    <name type="scientific">Polyangium spumosum</name>
    <dbReference type="NCBI Taxonomy" id="889282"/>
    <lineage>
        <taxon>Bacteria</taxon>
        <taxon>Pseudomonadati</taxon>
        <taxon>Myxococcota</taxon>
        <taxon>Polyangia</taxon>
        <taxon>Polyangiales</taxon>
        <taxon>Polyangiaceae</taxon>
        <taxon>Polyangium</taxon>
    </lineage>
</organism>
<keyword evidence="2 4" id="KW-0808">Transferase</keyword>
<evidence type="ECO:0000256" key="2">
    <source>
        <dbReference type="ARBA" id="ARBA00022679"/>
    </source>
</evidence>
<keyword evidence="5" id="KW-1185">Reference proteome</keyword>
<evidence type="ECO:0000313" key="5">
    <source>
        <dbReference type="Proteomes" id="UP000440224"/>
    </source>
</evidence>
<reference evidence="4 5" key="1">
    <citation type="submission" date="2019-10" db="EMBL/GenBank/DDBJ databases">
        <title>A soil myxobacterium in the family Polyangiaceae.</title>
        <authorList>
            <person name="Li Y."/>
            <person name="Wang J."/>
        </authorList>
    </citation>
    <scope>NUCLEOTIDE SEQUENCE [LARGE SCALE GENOMIC DNA]</scope>
    <source>
        <strain evidence="4 5">DSM 14734</strain>
    </source>
</reference>
<dbReference type="PANTHER" id="PTHR33841:SF5">
    <property type="entry name" value="DNA METHYLASE (MODIFICATION METHYLASE) (METHYLTRANSFERASE)-RELATED"/>
    <property type="match status" value="1"/>
</dbReference>
<protein>
    <submittedName>
        <fullName evidence="4">SAM-dependent DNA methyltransferase</fullName>
    </submittedName>
</protein>
<dbReference type="PRINTS" id="PR00507">
    <property type="entry name" value="N12N6MTFRASE"/>
</dbReference>
<keyword evidence="3" id="KW-0949">S-adenosyl-L-methionine</keyword>